<dbReference type="Proteomes" id="UP000813444">
    <property type="component" value="Unassembled WGS sequence"/>
</dbReference>
<keyword evidence="1" id="KW-0472">Membrane</keyword>
<organism evidence="2 3">
    <name type="scientific">Stachybotrys elegans</name>
    <dbReference type="NCBI Taxonomy" id="80388"/>
    <lineage>
        <taxon>Eukaryota</taxon>
        <taxon>Fungi</taxon>
        <taxon>Dikarya</taxon>
        <taxon>Ascomycota</taxon>
        <taxon>Pezizomycotina</taxon>
        <taxon>Sordariomycetes</taxon>
        <taxon>Hypocreomycetidae</taxon>
        <taxon>Hypocreales</taxon>
        <taxon>Stachybotryaceae</taxon>
        <taxon>Stachybotrys</taxon>
    </lineage>
</organism>
<dbReference type="OrthoDB" id="5332281at2759"/>
<reference evidence="2" key="1">
    <citation type="journal article" date="2021" name="Nat. Commun.">
        <title>Genetic determinants of endophytism in the Arabidopsis root mycobiome.</title>
        <authorList>
            <person name="Mesny F."/>
            <person name="Miyauchi S."/>
            <person name="Thiergart T."/>
            <person name="Pickel B."/>
            <person name="Atanasova L."/>
            <person name="Karlsson M."/>
            <person name="Huettel B."/>
            <person name="Barry K.W."/>
            <person name="Haridas S."/>
            <person name="Chen C."/>
            <person name="Bauer D."/>
            <person name="Andreopoulos W."/>
            <person name="Pangilinan J."/>
            <person name="LaButti K."/>
            <person name="Riley R."/>
            <person name="Lipzen A."/>
            <person name="Clum A."/>
            <person name="Drula E."/>
            <person name="Henrissat B."/>
            <person name="Kohler A."/>
            <person name="Grigoriev I.V."/>
            <person name="Martin F.M."/>
            <person name="Hacquard S."/>
        </authorList>
    </citation>
    <scope>NUCLEOTIDE SEQUENCE</scope>
    <source>
        <strain evidence="2">MPI-CAGE-CH-0235</strain>
    </source>
</reference>
<name>A0A8K0WT79_9HYPO</name>
<gene>
    <name evidence="2" type="ORF">B0I35DRAFT_427216</name>
</gene>
<evidence type="ECO:0008006" key="4">
    <source>
        <dbReference type="Google" id="ProtNLM"/>
    </source>
</evidence>
<dbReference type="AlphaFoldDB" id="A0A8K0WT79"/>
<dbReference type="EMBL" id="JAGPNK010000004">
    <property type="protein sequence ID" value="KAH7323161.1"/>
    <property type="molecule type" value="Genomic_DNA"/>
</dbReference>
<evidence type="ECO:0000256" key="1">
    <source>
        <dbReference type="SAM" id="Phobius"/>
    </source>
</evidence>
<accession>A0A8K0WT79</accession>
<keyword evidence="3" id="KW-1185">Reference proteome</keyword>
<protein>
    <recommendedName>
        <fullName evidence="4">Transmembrane protein</fullName>
    </recommendedName>
</protein>
<comment type="caution">
    <text evidence="2">The sequence shown here is derived from an EMBL/GenBank/DDBJ whole genome shotgun (WGS) entry which is preliminary data.</text>
</comment>
<keyword evidence="1" id="KW-1133">Transmembrane helix</keyword>
<feature type="transmembrane region" description="Helical" evidence="1">
    <location>
        <begin position="397"/>
        <end position="419"/>
    </location>
</feature>
<proteinExistence type="predicted"/>
<evidence type="ECO:0000313" key="3">
    <source>
        <dbReference type="Proteomes" id="UP000813444"/>
    </source>
</evidence>
<sequence>MKTIRSIPQFTIRAAFVLAVVSAAMSLALMPLAGSLLSEEYIQRESTAHLQQQDWLSQIRPPPITKNTSLGILEDAAPLEDATMISGLVFFRNASFPSWTYEDLVFPSFSLVDTETSYSSNATINFITQALRPELQCETVPRDSINATVTPVPDEVSGVSGVVQLTLELTRPTSMFATANASISTCADAPFLSRDVNRNRLTQNATNIDRSFLWGNINNGEVTDLKWMLCKLRYSLVDVDLTLKLPGLDIDTENPPKPIESSKREAPLLEWFSGDESWAWNRIKNFALSNYLQDSDFSSCELNVGSIGRAEAAVTSSPWAIPEYWLHDDSKQDMVEAAFKKINTIVLVQLIHALGYRTPFSNMMSTGSNSSQYFARPAPIEVRLTDHQVRRLVQSSVSTWVVIGILAAVGLMTIGSIFLERCFKEVLPKNPQSIASMASMWADSNIFTTDPEAAELRTYAFTGRKYHMGWTKLADGELEREVYTIHIQDGAAREA</sequence>
<evidence type="ECO:0000313" key="2">
    <source>
        <dbReference type="EMBL" id="KAH7323161.1"/>
    </source>
</evidence>
<keyword evidence="1" id="KW-0812">Transmembrane</keyword>